<name>A0A2I0IPA4_PUNGR</name>
<organism evidence="2 3">
    <name type="scientific">Punica granatum</name>
    <name type="common">Pomegranate</name>
    <dbReference type="NCBI Taxonomy" id="22663"/>
    <lineage>
        <taxon>Eukaryota</taxon>
        <taxon>Viridiplantae</taxon>
        <taxon>Streptophyta</taxon>
        <taxon>Embryophyta</taxon>
        <taxon>Tracheophyta</taxon>
        <taxon>Spermatophyta</taxon>
        <taxon>Magnoliopsida</taxon>
        <taxon>eudicotyledons</taxon>
        <taxon>Gunneridae</taxon>
        <taxon>Pentapetalae</taxon>
        <taxon>rosids</taxon>
        <taxon>malvids</taxon>
        <taxon>Myrtales</taxon>
        <taxon>Lythraceae</taxon>
        <taxon>Punica</taxon>
    </lineage>
</organism>
<protein>
    <submittedName>
        <fullName evidence="2">Uncharacterized protein</fullName>
    </submittedName>
</protein>
<dbReference type="AlphaFoldDB" id="A0A2I0IPA4"/>
<reference evidence="2 3" key="1">
    <citation type="submission" date="2017-11" db="EMBL/GenBank/DDBJ databases">
        <title>De-novo sequencing of pomegranate (Punica granatum L.) genome.</title>
        <authorList>
            <person name="Akparov Z."/>
            <person name="Amiraslanov A."/>
            <person name="Hajiyeva S."/>
            <person name="Abbasov M."/>
            <person name="Kaur K."/>
            <person name="Hamwieh A."/>
            <person name="Solovyev V."/>
            <person name="Salamov A."/>
            <person name="Braich B."/>
            <person name="Kosarev P."/>
            <person name="Mahmoud A."/>
            <person name="Hajiyev E."/>
            <person name="Babayeva S."/>
            <person name="Izzatullayeva V."/>
            <person name="Mammadov A."/>
            <person name="Mammadov A."/>
            <person name="Sharifova S."/>
            <person name="Ojaghi J."/>
            <person name="Eynullazada K."/>
            <person name="Bayramov B."/>
            <person name="Abdulazimova A."/>
            <person name="Shahmuradov I."/>
        </authorList>
    </citation>
    <scope>NUCLEOTIDE SEQUENCE [LARGE SCALE GENOMIC DNA]</scope>
    <source>
        <strain evidence="3">cv. AG2017</strain>
        <tissue evidence="2">Leaf</tissue>
    </source>
</reference>
<keyword evidence="3" id="KW-1185">Reference proteome</keyword>
<comment type="caution">
    <text evidence="2">The sequence shown here is derived from an EMBL/GenBank/DDBJ whole genome shotgun (WGS) entry which is preliminary data.</text>
</comment>
<feature type="region of interest" description="Disordered" evidence="1">
    <location>
        <begin position="51"/>
        <end position="76"/>
    </location>
</feature>
<dbReference type="Proteomes" id="UP000233551">
    <property type="component" value="Unassembled WGS sequence"/>
</dbReference>
<feature type="compositionally biased region" description="Basic and acidic residues" evidence="1">
    <location>
        <begin position="1"/>
        <end position="18"/>
    </location>
</feature>
<evidence type="ECO:0000313" key="2">
    <source>
        <dbReference type="EMBL" id="PKI45822.1"/>
    </source>
</evidence>
<dbReference type="EMBL" id="PGOL01002697">
    <property type="protein sequence ID" value="PKI45822.1"/>
    <property type="molecule type" value="Genomic_DNA"/>
</dbReference>
<sequence length="153" mass="17258">MRRERVTTKPERSGEVKRRQQPLPLKRLAQLAVASDKGASSSHSILPIHQHHEYREKESIGPQPVISQTDHMPIDGLSDINQAEAHLEPVIIESTISTHEHNHYSLTQDNVLDLENIEFGPAAPMDMETTKEKPKLGDPGLNHDVDFFLHLGR</sequence>
<evidence type="ECO:0000313" key="3">
    <source>
        <dbReference type="Proteomes" id="UP000233551"/>
    </source>
</evidence>
<feature type="region of interest" description="Disordered" evidence="1">
    <location>
        <begin position="1"/>
        <end position="26"/>
    </location>
</feature>
<accession>A0A2I0IPA4</accession>
<evidence type="ECO:0000256" key="1">
    <source>
        <dbReference type="SAM" id="MobiDB-lite"/>
    </source>
</evidence>
<proteinExistence type="predicted"/>
<gene>
    <name evidence="2" type="ORF">CRG98_033829</name>
</gene>